<dbReference type="RefSeq" id="WP_144258029.1">
    <property type="nucleotide sequence ID" value="NZ_CP041636.1"/>
</dbReference>
<gene>
    <name evidence="1" type="ORF">FNB15_17935</name>
</gene>
<organism evidence="1 2">
    <name type="scientific">Ferrovibrio terrae</name>
    <dbReference type="NCBI Taxonomy" id="2594003"/>
    <lineage>
        <taxon>Bacteria</taxon>
        <taxon>Pseudomonadati</taxon>
        <taxon>Pseudomonadota</taxon>
        <taxon>Alphaproteobacteria</taxon>
        <taxon>Rhodospirillales</taxon>
        <taxon>Rhodospirillaceae</taxon>
        <taxon>Ferrovibrio</taxon>
    </lineage>
</organism>
<evidence type="ECO:0008006" key="3">
    <source>
        <dbReference type="Google" id="ProtNLM"/>
    </source>
</evidence>
<dbReference type="InterPro" id="IPR045767">
    <property type="entry name" value="DUF6134"/>
</dbReference>
<keyword evidence="2" id="KW-1185">Reference proteome</keyword>
<protein>
    <recommendedName>
        <fullName evidence="3">DUF3108 domain-containing protein</fullName>
    </recommendedName>
</protein>
<name>A0A516H5F4_9PROT</name>
<proteinExistence type="predicted"/>
<dbReference type="Pfam" id="PF19630">
    <property type="entry name" value="DUF6134"/>
    <property type="match status" value="1"/>
</dbReference>
<dbReference type="AlphaFoldDB" id="A0A516H5F4"/>
<evidence type="ECO:0000313" key="1">
    <source>
        <dbReference type="EMBL" id="QDO99033.1"/>
    </source>
</evidence>
<reference evidence="1 2" key="1">
    <citation type="submission" date="2019-07" db="EMBL/GenBank/DDBJ databases">
        <title>Genome sequencing for Ferrovibrio sp. K5.</title>
        <authorList>
            <person name="Park S.-J."/>
        </authorList>
    </citation>
    <scope>NUCLEOTIDE SEQUENCE [LARGE SCALE GENOMIC DNA]</scope>
    <source>
        <strain evidence="1 2">K5</strain>
    </source>
</reference>
<accession>A0A516H5F4</accession>
<sequence>MGAFLRLSAFLVVLALPWAVLAGMPASSERYDFQVLRNGSPIGHHRVVVRSEGQRSEVDVDIELRVRAAGFLTLFRYLHQSREIWEGDRLVSLRSTTDNDGRQEYLNAQAGADGLRVNGSGYSGLLPADTMPTSYWRPDFVRRATIMDSQNGRRLDLAIRPQQYELASAAHNEVPAQRYHLSGDVELTLWYGRDGRWVKTAFTARDGSQIEYLLQ</sequence>
<dbReference type="OrthoDB" id="6086999at2"/>
<dbReference type="KEGG" id="fer:FNB15_17935"/>
<dbReference type="EMBL" id="CP041636">
    <property type="protein sequence ID" value="QDO99033.1"/>
    <property type="molecule type" value="Genomic_DNA"/>
</dbReference>
<evidence type="ECO:0000313" key="2">
    <source>
        <dbReference type="Proteomes" id="UP000317496"/>
    </source>
</evidence>
<dbReference type="Proteomes" id="UP000317496">
    <property type="component" value="Chromosome"/>
</dbReference>